<dbReference type="PANTHER" id="PTHR39324">
    <property type="entry name" value="CALCIUM DODECIN"/>
    <property type="match status" value="1"/>
</dbReference>
<sequence>MSEHVAKVIEVVGTSDESIEKAIETAVERTAESVRNLRWFQMTELRGHIADGKVERYQVMLKIGFALDEK</sequence>
<dbReference type="InterPro" id="IPR050049">
    <property type="entry name" value="Dodecin_bact"/>
</dbReference>
<evidence type="ECO:0000313" key="2">
    <source>
        <dbReference type="Proteomes" id="UP000318681"/>
    </source>
</evidence>
<dbReference type="OrthoDB" id="9805889at2"/>
<organism evidence="1 2">
    <name type="scientific">Alterirhizorhabdus solaris</name>
    <dbReference type="NCBI Taxonomy" id="2529389"/>
    <lineage>
        <taxon>Bacteria</taxon>
        <taxon>Pseudomonadati</taxon>
        <taxon>Pseudomonadota</taxon>
        <taxon>Alphaproteobacteria</taxon>
        <taxon>Sphingomonadales</taxon>
        <taxon>Rhizorhabdaceae</taxon>
        <taxon>Alterirhizorhabdus</taxon>
    </lineage>
</organism>
<name>A0A558RBS4_9SPHN</name>
<evidence type="ECO:0000313" key="1">
    <source>
        <dbReference type="EMBL" id="TVV76824.1"/>
    </source>
</evidence>
<comment type="caution">
    <text evidence="1">The sequence shown here is derived from an EMBL/GenBank/DDBJ whole genome shotgun (WGS) entry which is preliminary data.</text>
</comment>
<dbReference type="AlphaFoldDB" id="A0A558RBS4"/>
<accession>A0A558RBS4</accession>
<dbReference type="Proteomes" id="UP000318681">
    <property type="component" value="Unassembled WGS sequence"/>
</dbReference>
<proteinExistence type="predicted"/>
<protein>
    <submittedName>
        <fullName evidence="1">Dodecin domain-containing protein</fullName>
    </submittedName>
</protein>
<dbReference type="NCBIfam" id="NF043052">
    <property type="entry name" value="DodecBact"/>
    <property type="match status" value="1"/>
</dbReference>
<dbReference type="InterPro" id="IPR036694">
    <property type="entry name" value="Dodecin-like_sf"/>
</dbReference>
<dbReference type="Pfam" id="PF07311">
    <property type="entry name" value="Dodecin"/>
    <property type="match status" value="1"/>
</dbReference>
<dbReference type="Gene3D" id="3.30.1660.10">
    <property type="entry name" value="Flavin-binding protein dodecin"/>
    <property type="match status" value="1"/>
</dbReference>
<dbReference type="InterPro" id="IPR025543">
    <property type="entry name" value="Dodecin-like"/>
</dbReference>
<reference evidence="1 2" key="1">
    <citation type="submission" date="2019-07" db="EMBL/GenBank/DDBJ databases">
        <title>Sphingomonas solaris sp. nov., isolated from a solar panel from Boston, Massachusetts.</title>
        <authorList>
            <person name="Tanner K."/>
            <person name="Pascual J."/>
            <person name="Mancuso C."/>
            <person name="Pereto J."/>
            <person name="Khalil A."/>
            <person name="Vilanova C."/>
        </authorList>
    </citation>
    <scope>NUCLEOTIDE SEQUENCE [LARGE SCALE GENOMIC DNA]</scope>
    <source>
        <strain evidence="1 2">R4DWN</strain>
    </source>
</reference>
<dbReference type="EMBL" id="VNIM01000006">
    <property type="protein sequence ID" value="TVV76824.1"/>
    <property type="molecule type" value="Genomic_DNA"/>
</dbReference>
<gene>
    <name evidence="1" type="ORF">FOY91_02865</name>
</gene>
<dbReference type="SUPFAM" id="SSF89807">
    <property type="entry name" value="Dodecin-like"/>
    <property type="match status" value="1"/>
</dbReference>
<dbReference type="InterPro" id="IPR009923">
    <property type="entry name" value="Dodecin"/>
</dbReference>
<keyword evidence="2" id="KW-1185">Reference proteome</keyword>
<dbReference type="RefSeq" id="WP_145147944.1">
    <property type="nucleotide sequence ID" value="NZ_VNIM01000006.1"/>
</dbReference>
<dbReference type="PANTHER" id="PTHR39324:SF1">
    <property type="entry name" value="CALCIUM DODECIN"/>
    <property type="match status" value="1"/>
</dbReference>